<dbReference type="AlphaFoldDB" id="A0A9D4QTP1"/>
<keyword evidence="2" id="KW-1185">Reference proteome</keyword>
<reference evidence="1" key="1">
    <citation type="journal article" date="2019" name="bioRxiv">
        <title>The Genome of the Zebra Mussel, Dreissena polymorpha: A Resource for Invasive Species Research.</title>
        <authorList>
            <person name="McCartney M.A."/>
            <person name="Auch B."/>
            <person name="Kono T."/>
            <person name="Mallez S."/>
            <person name="Zhang Y."/>
            <person name="Obille A."/>
            <person name="Becker A."/>
            <person name="Abrahante J.E."/>
            <person name="Garbe J."/>
            <person name="Badalamenti J.P."/>
            <person name="Herman A."/>
            <person name="Mangelson H."/>
            <person name="Liachko I."/>
            <person name="Sullivan S."/>
            <person name="Sone E.D."/>
            <person name="Koren S."/>
            <person name="Silverstein K.A.T."/>
            <person name="Beckman K.B."/>
            <person name="Gohl D.M."/>
        </authorList>
    </citation>
    <scope>NUCLEOTIDE SEQUENCE</scope>
    <source>
        <strain evidence="1">Duluth1</strain>
        <tissue evidence="1">Whole animal</tissue>
    </source>
</reference>
<dbReference type="Proteomes" id="UP000828390">
    <property type="component" value="Unassembled WGS sequence"/>
</dbReference>
<dbReference type="EMBL" id="JAIWYP010000004">
    <property type="protein sequence ID" value="KAH3841875.1"/>
    <property type="molecule type" value="Genomic_DNA"/>
</dbReference>
<comment type="caution">
    <text evidence="1">The sequence shown here is derived from an EMBL/GenBank/DDBJ whole genome shotgun (WGS) entry which is preliminary data.</text>
</comment>
<reference evidence="1" key="2">
    <citation type="submission" date="2020-11" db="EMBL/GenBank/DDBJ databases">
        <authorList>
            <person name="McCartney M.A."/>
            <person name="Auch B."/>
            <person name="Kono T."/>
            <person name="Mallez S."/>
            <person name="Becker A."/>
            <person name="Gohl D.M."/>
            <person name="Silverstein K.A.T."/>
            <person name="Koren S."/>
            <person name="Bechman K.B."/>
            <person name="Herman A."/>
            <person name="Abrahante J.E."/>
            <person name="Garbe J."/>
        </authorList>
    </citation>
    <scope>NUCLEOTIDE SEQUENCE</scope>
    <source>
        <strain evidence="1">Duluth1</strain>
        <tissue evidence="1">Whole animal</tissue>
    </source>
</reference>
<organism evidence="1 2">
    <name type="scientific">Dreissena polymorpha</name>
    <name type="common">Zebra mussel</name>
    <name type="synonym">Mytilus polymorpha</name>
    <dbReference type="NCBI Taxonomy" id="45954"/>
    <lineage>
        <taxon>Eukaryota</taxon>
        <taxon>Metazoa</taxon>
        <taxon>Spiralia</taxon>
        <taxon>Lophotrochozoa</taxon>
        <taxon>Mollusca</taxon>
        <taxon>Bivalvia</taxon>
        <taxon>Autobranchia</taxon>
        <taxon>Heteroconchia</taxon>
        <taxon>Euheterodonta</taxon>
        <taxon>Imparidentia</taxon>
        <taxon>Neoheterodontei</taxon>
        <taxon>Myida</taxon>
        <taxon>Dreissenoidea</taxon>
        <taxon>Dreissenidae</taxon>
        <taxon>Dreissena</taxon>
    </lineage>
</organism>
<name>A0A9D4QTP1_DREPO</name>
<sequence>MSVNGLLTSEGDSSILADKRDMLIPGNGMIFACHIPPTSLAMESDMILNTTLVITLKTSE</sequence>
<evidence type="ECO:0000313" key="1">
    <source>
        <dbReference type="EMBL" id="KAH3841875.1"/>
    </source>
</evidence>
<accession>A0A9D4QTP1</accession>
<protein>
    <submittedName>
        <fullName evidence="1">Uncharacterized protein</fullName>
    </submittedName>
</protein>
<proteinExistence type="predicted"/>
<evidence type="ECO:0000313" key="2">
    <source>
        <dbReference type="Proteomes" id="UP000828390"/>
    </source>
</evidence>
<gene>
    <name evidence="1" type="ORF">DPMN_115356</name>
</gene>